<dbReference type="PANTHER" id="PTHR33887:SF5">
    <property type="entry name" value="PB1 DOMAIN-CONTAINING PROTEIN"/>
    <property type="match status" value="1"/>
</dbReference>
<comment type="caution">
    <text evidence="2">The sequence shown here is derived from an EMBL/GenBank/DDBJ whole genome shotgun (WGS) entry which is preliminary data.</text>
</comment>
<accession>A0A814CCT1</accession>
<evidence type="ECO:0000313" key="2">
    <source>
        <dbReference type="EMBL" id="CAF0940772.1"/>
    </source>
</evidence>
<keyword evidence="3" id="KW-1185">Reference proteome</keyword>
<dbReference type="AlphaFoldDB" id="A0A814CCT1"/>
<evidence type="ECO:0000313" key="3">
    <source>
        <dbReference type="Proteomes" id="UP000663832"/>
    </source>
</evidence>
<dbReference type="Proteomes" id="UP000663832">
    <property type="component" value="Unassembled WGS sequence"/>
</dbReference>
<feature type="compositionally biased region" description="Polar residues" evidence="1">
    <location>
        <begin position="179"/>
        <end position="195"/>
    </location>
</feature>
<reference evidence="2" key="1">
    <citation type="submission" date="2021-02" db="EMBL/GenBank/DDBJ databases">
        <authorList>
            <person name="Nowell W R."/>
        </authorList>
    </citation>
    <scope>NUCLEOTIDE SEQUENCE</scope>
</reference>
<dbReference type="Pfam" id="PF15874">
    <property type="entry name" value="Il2rg"/>
    <property type="match status" value="1"/>
</dbReference>
<organism evidence="2 3">
    <name type="scientific">Adineta steineri</name>
    <dbReference type="NCBI Taxonomy" id="433720"/>
    <lineage>
        <taxon>Eukaryota</taxon>
        <taxon>Metazoa</taxon>
        <taxon>Spiralia</taxon>
        <taxon>Gnathifera</taxon>
        <taxon>Rotifera</taxon>
        <taxon>Eurotatoria</taxon>
        <taxon>Bdelloidea</taxon>
        <taxon>Adinetida</taxon>
        <taxon>Adinetidae</taxon>
        <taxon>Adineta</taxon>
    </lineage>
</organism>
<gene>
    <name evidence="2" type="ORF">QVE165_LOCUS11642</name>
</gene>
<proteinExistence type="predicted"/>
<sequence length="204" mass="22815">MASGAVVSSSISSTAARRLHNQSQLSNHSISIGESLNFTDSFSLSSSTINPLITITYFNISLSQENQQLILNSYSSCRRLIEHMKQIVGIQQDETIDLIDNEGKLKELGTHFDDYASQFLTARSTYYVLKVEVDSTTGEKRYIPNFNIDQLDQKLNTILTNALNTLNRSASKPKRPTGTLRQNVVSQSLFNTTQSKTKRTSNKK</sequence>
<dbReference type="OrthoDB" id="2109241at2759"/>
<protein>
    <submittedName>
        <fullName evidence="2">Uncharacterized protein</fullName>
    </submittedName>
</protein>
<evidence type="ECO:0000256" key="1">
    <source>
        <dbReference type="SAM" id="MobiDB-lite"/>
    </source>
</evidence>
<dbReference type="PANTHER" id="PTHR33887">
    <property type="entry name" value="PB1 DOMAIN-CONTAINING PROTEIN"/>
    <property type="match status" value="1"/>
</dbReference>
<dbReference type="InterPro" id="IPR039471">
    <property type="entry name" value="CXorf65-like"/>
</dbReference>
<dbReference type="EMBL" id="CAJNOM010000056">
    <property type="protein sequence ID" value="CAF0940772.1"/>
    <property type="molecule type" value="Genomic_DNA"/>
</dbReference>
<feature type="region of interest" description="Disordered" evidence="1">
    <location>
        <begin position="168"/>
        <end position="204"/>
    </location>
</feature>
<name>A0A814CCT1_9BILA</name>